<dbReference type="GO" id="GO:0046872">
    <property type="term" value="F:metal ion binding"/>
    <property type="evidence" value="ECO:0007669"/>
    <property type="project" value="UniProtKB-KW"/>
</dbReference>
<dbReference type="Proteomes" id="UP000641588">
    <property type="component" value="Unassembled WGS sequence"/>
</dbReference>
<evidence type="ECO:0000259" key="9">
    <source>
        <dbReference type="Pfam" id="PF01636"/>
    </source>
</evidence>
<evidence type="ECO:0000256" key="2">
    <source>
        <dbReference type="ARBA" id="ARBA00022679"/>
    </source>
</evidence>
<dbReference type="PIRSF" id="PIRSF000706">
    <property type="entry name" value="Kanamycin_kin"/>
    <property type="match status" value="1"/>
</dbReference>
<evidence type="ECO:0000256" key="4">
    <source>
        <dbReference type="ARBA" id="ARBA00022777"/>
    </source>
</evidence>
<feature type="active site" description="Proton acceptor" evidence="7">
    <location>
        <position position="167"/>
    </location>
</feature>
<keyword evidence="3" id="KW-0547">Nucleotide-binding</keyword>
<dbReference type="Gene3D" id="3.30.200.20">
    <property type="entry name" value="Phosphorylase Kinase, domain 1"/>
    <property type="match status" value="1"/>
</dbReference>
<dbReference type="AlphaFoldDB" id="A0A972GQN0"/>
<dbReference type="GO" id="GO:0016773">
    <property type="term" value="F:phosphotransferase activity, alcohol group as acceptor"/>
    <property type="evidence" value="ECO:0007669"/>
    <property type="project" value="InterPro"/>
</dbReference>
<dbReference type="PANTHER" id="PTHR21310">
    <property type="entry name" value="AMINOGLYCOSIDE PHOSPHOTRANSFERASE-RELATED-RELATED"/>
    <property type="match status" value="1"/>
</dbReference>
<feature type="domain" description="Aminoglycoside phosphotransferase" evidence="9">
    <location>
        <begin position="37"/>
        <end position="229"/>
    </location>
</feature>
<protein>
    <submittedName>
        <fullName evidence="10">Phosphotransferase</fullName>
    </submittedName>
</protein>
<dbReference type="InterPro" id="IPR051678">
    <property type="entry name" value="AGP_Transferase"/>
</dbReference>
<reference evidence="10" key="1">
    <citation type="submission" date="2019-10" db="EMBL/GenBank/DDBJ databases">
        <title>Description of Paenibacillus glebae sp. nov.</title>
        <authorList>
            <person name="Carlier A."/>
            <person name="Qi S."/>
        </authorList>
    </citation>
    <scope>NUCLEOTIDE SEQUENCE</scope>
    <source>
        <strain evidence="10">LMG 31456</strain>
    </source>
</reference>
<dbReference type="CDD" id="cd05150">
    <property type="entry name" value="APH"/>
    <property type="match status" value="1"/>
</dbReference>
<evidence type="ECO:0000256" key="5">
    <source>
        <dbReference type="ARBA" id="ARBA00022840"/>
    </source>
</evidence>
<feature type="binding site" evidence="8">
    <location>
        <position position="185"/>
    </location>
    <ligand>
        <name>Mg(2+)</name>
        <dbReference type="ChEBI" id="CHEBI:18420"/>
    </ligand>
</feature>
<dbReference type="RefSeq" id="WP_171650584.1">
    <property type="nucleotide sequence ID" value="NZ_WHOD01000013.1"/>
</dbReference>
<evidence type="ECO:0000256" key="1">
    <source>
        <dbReference type="ARBA" id="ARBA00006219"/>
    </source>
</evidence>
<organism evidence="10 11">
    <name type="scientific">Paenibacillus foliorum</name>
    <dbReference type="NCBI Taxonomy" id="2654974"/>
    <lineage>
        <taxon>Bacteria</taxon>
        <taxon>Bacillati</taxon>
        <taxon>Bacillota</taxon>
        <taxon>Bacilli</taxon>
        <taxon>Bacillales</taxon>
        <taxon>Paenibacillaceae</taxon>
        <taxon>Paenibacillus</taxon>
    </lineage>
</organism>
<keyword evidence="4" id="KW-0418">Kinase</keyword>
<dbReference type="GO" id="GO:0046677">
    <property type="term" value="P:response to antibiotic"/>
    <property type="evidence" value="ECO:0007669"/>
    <property type="project" value="UniProtKB-KW"/>
</dbReference>
<dbReference type="SUPFAM" id="SSF56112">
    <property type="entry name" value="Protein kinase-like (PK-like)"/>
    <property type="match status" value="1"/>
</dbReference>
<evidence type="ECO:0000256" key="3">
    <source>
        <dbReference type="ARBA" id="ARBA00022741"/>
    </source>
</evidence>
<keyword evidence="8" id="KW-0460">Magnesium</keyword>
<sequence length="243" mass="27685">MKMTEVSFDIETVPSTIRYYLKNATFYDSSCSDNAKTVFVKGADGAFLKISKKGSLEREYRMSNFLSTHKVAPKVFAYESDLENDYLLSEAVSGEDGTSELYIENPNKLASVFGEYLSMLHSLPTEGCPYKNRTAEELNELTNKEASLNILTEINYSAIDDVIIHGDYCLPNIIMDNFSFKGFIDLGYGGIGDRHYDIYWGIWTLNYNLKTDNYKDIFLDAYGRSKIDRDGLTYFTQLIKLCD</sequence>
<evidence type="ECO:0000313" key="10">
    <source>
        <dbReference type="EMBL" id="NOU92418.1"/>
    </source>
</evidence>
<dbReference type="PANTHER" id="PTHR21310:SF41">
    <property type="entry name" value="3'-PHOSPHOTRANSFERASE, PUTATIVE-RELATED"/>
    <property type="match status" value="1"/>
</dbReference>
<dbReference type="EMBL" id="WHOD01000013">
    <property type="protein sequence ID" value="NOU92418.1"/>
    <property type="molecule type" value="Genomic_DNA"/>
</dbReference>
<keyword evidence="6" id="KW-0046">Antibiotic resistance</keyword>
<keyword evidence="5" id="KW-0067">ATP-binding</keyword>
<proteinExistence type="inferred from homology"/>
<comment type="caution">
    <text evidence="10">The sequence shown here is derived from an EMBL/GenBank/DDBJ whole genome shotgun (WGS) entry which is preliminary data.</text>
</comment>
<evidence type="ECO:0000256" key="7">
    <source>
        <dbReference type="PIRSR" id="PIRSR000706-1"/>
    </source>
</evidence>
<dbReference type="GO" id="GO:0005524">
    <property type="term" value="F:ATP binding"/>
    <property type="evidence" value="ECO:0007669"/>
    <property type="project" value="UniProtKB-KW"/>
</dbReference>
<dbReference type="Pfam" id="PF01636">
    <property type="entry name" value="APH"/>
    <property type="match status" value="1"/>
</dbReference>
<dbReference type="Gene3D" id="3.90.1200.10">
    <property type="match status" value="1"/>
</dbReference>
<evidence type="ECO:0000256" key="8">
    <source>
        <dbReference type="PIRSR" id="PIRSR000706-2"/>
    </source>
</evidence>
<evidence type="ECO:0000313" key="11">
    <source>
        <dbReference type="Proteomes" id="UP000641588"/>
    </source>
</evidence>
<gene>
    <name evidence="10" type="ORF">GC093_04095</name>
</gene>
<dbReference type="InterPro" id="IPR011009">
    <property type="entry name" value="Kinase-like_dom_sf"/>
</dbReference>
<comment type="similarity">
    <text evidence="1">Belongs to the aminoglycoside phosphotransferase family.</text>
</comment>
<keyword evidence="11" id="KW-1185">Reference proteome</keyword>
<feature type="binding site" evidence="8">
    <location>
        <position position="172"/>
    </location>
    <ligand>
        <name>Mg(2+)</name>
        <dbReference type="ChEBI" id="CHEBI:18420"/>
    </ligand>
</feature>
<name>A0A972GQN0_9BACL</name>
<dbReference type="GO" id="GO:0016301">
    <property type="term" value="F:kinase activity"/>
    <property type="evidence" value="ECO:0007669"/>
    <property type="project" value="UniProtKB-KW"/>
</dbReference>
<evidence type="ECO:0000256" key="6">
    <source>
        <dbReference type="ARBA" id="ARBA00023251"/>
    </source>
</evidence>
<dbReference type="InterPro" id="IPR002575">
    <property type="entry name" value="Aminoglycoside_PTrfase"/>
</dbReference>
<keyword evidence="8" id="KW-0479">Metal-binding</keyword>
<keyword evidence="2" id="KW-0808">Transferase</keyword>
<accession>A0A972GQN0</accession>
<dbReference type="InterPro" id="IPR024165">
    <property type="entry name" value="Kan/Strep_kinase"/>
</dbReference>